<evidence type="ECO:0000313" key="3">
    <source>
        <dbReference type="EnsemblPlants" id="EMT19421"/>
    </source>
</evidence>
<dbReference type="GO" id="GO:0008270">
    <property type="term" value="F:zinc ion binding"/>
    <property type="evidence" value="ECO:0007669"/>
    <property type="project" value="UniProtKB-KW"/>
</dbReference>
<keyword evidence="1" id="KW-0862">Zinc</keyword>
<dbReference type="Pfam" id="PF06839">
    <property type="entry name" value="Zn_ribbon_GRF"/>
    <property type="match status" value="1"/>
</dbReference>
<protein>
    <recommendedName>
        <fullName evidence="2">GRF-type domain-containing protein</fullName>
    </recommendedName>
</protein>
<reference evidence="3" key="1">
    <citation type="submission" date="2015-06" db="UniProtKB">
        <authorList>
            <consortium name="EnsemblPlants"/>
        </authorList>
    </citation>
    <scope>IDENTIFICATION</scope>
</reference>
<dbReference type="AlphaFoldDB" id="R7WAW4"/>
<sequence length="102" mass="11765">MAYEPEKLCWCRPRRKAPRWISWSRQNPGRTYYTCVDAMHGGCGFLEWHDDPLPKFLSDLIGDLRDEVRRLRGETSVGVFEDDSAVVALPEAQRGREVVALE</sequence>
<dbReference type="PROSITE" id="PS51999">
    <property type="entry name" value="ZF_GRF"/>
    <property type="match status" value="1"/>
</dbReference>
<accession>R7WAW4</accession>
<keyword evidence="1" id="KW-0863">Zinc-finger</keyword>
<evidence type="ECO:0000259" key="2">
    <source>
        <dbReference type="PROSITE" id="PS51999"/>
    </source>
</evidence>
<evidence type="ECO:0000256" key="1">
    <source>
        <dbReference type="PROSITE-ProRule" id="PRU01343"/>
    </source>
</evidence>
<keyword evidence="1" id="KW-0479">Metal-binding</keyword>
<dbReference type="EnsemblPlants" id="EMT19421">
    <property type="protein sequence ID" value="EMT19421"/>
    <property type="gene ID" value="F775_03440"/>
</dbReference>
<dbReference type="PANTHER" id="PTHR33248">
    <property type="entry name" value="ZINC ION-BINDING PROTEIN"/>
    <property type="match status" value="1"/>
</dbReference>
<dbReference type="InterPro" id="IPR010666">
    <property type="entry name" value="Znf_GRF"/>
</dbReference>
<organism evidence="3">
    <name type="scientific">Aegilops tauschii</name>
    <name type="common">Tausch's goatgrass</name>
    <name type="synonym">Aegilops squarrosa</name>
    <dbReference type="NCBI Taxonomy" id="37682"/>
    <lineage>
        <taxon>Eukaryota</taxon>
        <taxon>Viridiplantae</taxon>
        <taxon>Streptophyta</taxon>
        <taxon>Embryophyta</taxon>
        <taxon>Tracheophyta</taxon>
        <taxon>Spermatophyta</taxon>
        <taxon>Magnoliopsida</taxon>
        <taxon>Liliopsida</taxon>
        <taxon>Poales</taxon>
        <taxon>Poaceae</taxon>
        <taxon>BOP clade</taxon>
        <taxon>Pooideae</taxon>
        <taxon>Triticodae</taxon>
        <taxon>Triticeae</taxon>
        <taxon>Triticinae</taxon>
        <taxon>Aegilops</taxon>
    </lineage>
</organism>
<name>R7WAW4_AEGTA</name>
<proteinExistence type="predicted"/>
<feature type="domain" description="GRF-type" evidence="2">
    <location>
        <begin position="9"/>
        <end position="52"/>
    </location>
</feature>